<dbReference type="Gene3D" id="3.30.870.10">
    <property type="entry name" value="Endonuclease Chain A"/>
    <property type="match status" value="2"/>
</dbReference>
<dbReference type="GO" id="GO:0016020">
    <property type="term" value="C:membrane"/>
    <property type="evidence" value="ECO:0007669"/>
    <property type="project" value="TreeGrafter"/>
</dbReference>
<dbReference type="PANTHER" id="PTHR21248:SF22">
    <property type="entry name" value="PHOSPHOLIPASE D"/>
    <property type="match status" value="1"/>
</dbReference>
<dbReference type="SUPFAM" id="SSF56024">
    <property type="entry name" value="Phospholipase D/nuclease"/>
    <property type="match status" value="2"/>
</dbReference>
<dbReference type="InterPro" id="IPR025202">
    <property type="entry name" value="PLD-like_dom"/>
</dbReference>
<protein>
    <submittedName>
        <fullName evidence="2">Cardiolipin synthase B</fullName>
    </submittedName>
</protein>
<feature type="domain" description="PLD phosphodiesterase" evidence="1">
    <location>
        <begin position="155"/>
        <end position="175"/>
    </location>
</feature>
<dbReference type="RefSeq" id="WP_135285454.1">
    <property type="nucleotide sequence ID" value="NZ_SMLL01000004.1"/>
</dbReference>
<reference evidence="2 3" key="1">
    <citation type="submission" date="2019-03" db="EMBL/GenBank/DDBJ databases">
        <title>Ramlibacter rhizophilus CCTCC AB2015357, whole genome shotgun sequence.</title>
        <authorList>
            <person name="Zhang X."/>
            <person name="Feng G."/>
            <person name="Zhu H."/>
        </authorList>
    </citation>
    <scope>NUCLEOTIDE SEQUENCE [LARGE SCALE GENOMIC DNA]</scope>
    <source>
        <strain evidence="2 3">CCTCC AB2015357</strain>
    </source>
</reference>
<comment type="caution">
    <text evidence="2">The sequence shown here is derived from an EMBL/GenBank/DDBJ whole genome shotgun (WGS) entry which is preliminary data.</text>
</comment>
<dbReference type="PROSITE" id="PS50035">
    <property type="entry name" value="PLD"/>
    <property type="match status" value="2"/>
</dbReference>
<gene>
    <name evidence="2" type="ORF">EZ242_12315</name>
</gene>
<accession>A0A4Z0BKR2</accession>
<sequence length="420" mass="46740">MDASWWVAISAAVAAGSLLVLWSVRRHNNPVLDLRCDLPIDKLMPSLAGLTLGRCAPGNAVQVLENGAFFDVLVEHLRAARRSIHFETFLWKDGVLGQRLADVLCERARAGVQVRLTLDATGTRGMGNEVRRQLQDSGCRIARFHPLSFKTLGMLNDRTHRKMVVIDGREAFIGGHCVVDEWLGDAEDGQHFADVSVLLHGPIVHSIQAAFSENWGAVTGEMFVGDAFFPPLEPAGDVSAFAAYVKPEGSAPAVKILHHAAICLARRRLWIQNPYFIPEPEAVRSLGEAVRRGVDVRVLMPSTSGSDNPMVQHAGRHNFERLLESGVRLFEYPHTLLHQKIMTIDGAWSAIGSSNFDDRSFEINDEITLGILDTPLAARLDAVFERYAARANEIRLDRWRRRGLRNKVLERVCYAFNEVL</sequence>
<dbReference type="CDD" id="cd09159">
    <property type="entry name" value="PLDc_ybhO_like_2"/>
    <property type="match status" value="1"/>
</dbReference>
<dbReference type="AlphaFoldDB" id="A0A4Z0BKR2"/>
<dbReference type="Pfam" id="PF13091">
    <property type="entry name" value="PLDc_2"/>
    <property type="match status" value="2"/>
</dbReference>
<dbReference type="PANTHER" id="PTHR21248">
    <property type="entry name" value="CARDIOLIPIN SYNTHASE"/>
    <property type="match status" value="1"/>
</dbReference>
<evidence type="ECO:0000313" key="3">
    <source>
        <dbReference type="Proteomes" id="UP000297564"/>
    </source>
</evidence>
<dbReference type="SMART" id="SM00155">
    <property type="entry name" value="PLDc"/>
    <property type="match status" value="2"/>
</dbReference>
<dbReference type="InterPro" id="IPR001736">
    <property type="entry name" value="PLipase_D/transphosphatidylase"/>
</dbReference>
<dbReference type="EMBL" id="SMLL01000004">
    <property type="protein sequence ID" value="TFY99912.1"/>
    <property type="molecule type" value="Genomic_DNA"/>
</dbReference>
<dbReference type="Proteomes" id="UP000297564">
    <property type="component" value="Unassembled WGS sequence"/>
</dbReference>
<dbReference type="CDD" id="cd09110">
    <property type="entry name" value="PLDc_CLS_1"/>
    <property type="match status" value="1"/>
</dbReference>
<organism evidence="2 3">
    <name type="scientific">Ramlibacter rhizophilus</name>
    <dbReference type="NCBI Taxonomy" id="1781167"/>
    <lineage>
        <taxon>Bacteria</taxon>
        <taxon>Pseudomonadati</taxon>
        <taxon>Pseudomonadota</taxon>
        <taxon>Betaproteobacteria</taxon>
        <taxon>Burkholderiales</taxon>
        <taxon>Comamonadaceae</taxon>
        <taxon>Ramlibacter</taxon>
    </lineage>
</organism>
<proteinExistence type="predicted"/>
<keyword evidence="3" id="KW-1185">Reference proteome</keyword>
<evidence type="ECO:0000313" key="2">
    <source>
        <dbReference type="EMBL" id="TFY99912.1"/>
    </source>
</evidence>
<dbReference type="GO" id="GO:0008808">
    <property type="term" value="F:cardiolipin synthase activity"/>
    <property type="evidence" value="ECO:0007669"/>
    <property type="project" value="TreeGrafter"/>
</dbReference>
<dbReference type="GO" id="GO:0032049">
    <property type="term" value="P:cardiolipin biosynthetic process"/>
    <property type="evidence" value="ECO:0007669"/>
    <property type="project" value="UniProtKB-ARBA"/>
</dbReference>
<feature type="domain" description="PLD phosphodiesterase" evidence="1">
    <location>
        <begin position="333"/>
        <end position="360"/>
    </location>
</feature>
<dbReference type="OrthoDB" id="9762009at2"/>
<evidence type="ECO:0000259" key="1">
    <source>
        <dbReference type="PROSITE" id="PS50035"/>
    </source>
</evidence>
<name>A0A4Z0BKR2_9BURK</name>